<name>A0A8J3QH38_9ACTN</name>
<proteinExistence type="predicted"/>
<organism evidence="2 3">
    <name type="scientific">Rhizocola hellebori</name>
    <dbReference type="NCBI Taxonomy" id="1392758"/>
    <lineage>
        <taxon>Bacteria</taxon>
        <taxon>Bacillati</taxon>
        <taxon>Actinomycetota</taxon>
        <taxon>Actinomycetes</taxon>
        <taxon>Micromonosporales</taxon>
        <taxon>Micromonosporaceae</taxon>
        <taxon>Rhizocola</taxon>
    </lineage>
</organism>
<feature type="transmembrane region" description="Helical" evidence="1">
    <location>
        <begin position="82"/>
        <end position="102"/>
    </location>
</feature>
<evidence type="ECO:0000313" key="2">
    <source>
        <dbReference type="EMBL" id="GIH09308.1"/>
    </source>
</evidence>
<protein>
    <recommendedName>
        <fullName evidence="4">Transmembrane protein</fullName>
    </recommendedName>
</protein>
<dbReference type="EMBL" id="BONY01000065">
    <property type="protein sequence ID" value="GIH09308.1"/>
    <property type="molecule type" value="Genomic_DNA"/>
</dbReference>
<accession>A0A8J3QH38</accession>
<evidence type="ECO:0000313" key="3">
    <source>
        <dbReference type="Proteomes" id="UP000612899"/>
    </source>
</evidence>
<dbReference type="Proteomes" id="UP000612899">
    <property type="component" value="Unassembled WGS sequence"/>
</dbReference>
<gene>
    <name evidence="2" type="ORF">Rhe02_73750</name>
</gene>
<feature type="transmembrane region" description="Helical" evidence="1">
    <location>
        <begin position="43"/>
        <end position="61"/>
    </location>
</feature>
<keyword evidence="1" id="KW-0472">Membrane</keyword>
<feature type="transmembrane region" description="Helical" evidence="1">
    <location>
        <begin position="108"/>
        <end position="125"/>
    </location>
</feature>
<sequence>MLSLVADARSAVADRLVTPWWYHPILGLLVAAYLVAYTFASTLWRALTVLAFLAAVALLARTYRAITGLWLWGTNAGRASRWAYAMGAVILIAMLASLLIATTTTLTWPTWGLAALTWATVIVLGRRFDAAVRAQLRAGA</sequence>
<keyword evidence="3" id="KW-1185">Reference proteome</keyword>
<evidence type="ECO:0008006" key="4">
    <source>
        <dbReference type="Google" id="ProtNLM"/>
    </source>
</evidence>
<keyword evidence="1" id="KW-1133">Transmembrane helix</keyword>
<feature type="transmembrane region" description="Helical" evidence="1">
    <location>
        <begin position="20"/>
        <end position="37"/>
    </location>
</feature>
<dbReference type="AlphaFoldDB" id="A0A8J3QH38"/>
<comment type="caution">
    <text evidence="2">The sequence shown here is derived from an EMBL/GenBank/DDBJ whole genome shotgun (WGS) entry which is preliminary data.</text>
</comment>
<reference evidence="2" key="1">
    <citation type="submission" date="2021-01" db="EMBL/GenBank/DDBJ databases">
        <title>Whole genome shotgun sequence of Rhizocola hellebori NBRC 109834.</title>
        <authorList>
            <person name="Komaki H."/>
            <person name="Tamura T."/>
        </authorList>
    </citation>
    <scope>NUCLEOTIDE SEQUENCE</scope>
    <source>
        <strain evidence="2">NBRC 109834</strain>
    </source>
</reference>
<evidence type="ECO:0000256" key="1">
    <source>
        <dbReference type="SAM" id="Phobius"/>
    </source>
</evidence>
<keyword evidence="1" id="KW-0812">Transmembrane</keyword>